<comment type="caution">
    <text evidence="5">The sequence shown here is derived from an EMBL/GenBank/DDBJ whole genome shotgun (WGS) entry which is preliminary data.</text>
</comment>
<dbReference type="PANTHER" id="PTHR33223">
    <property type="entry name" value="CCHC-TYPE DOMAIN-CONTAINING PROTEIN"/>
    <property type="match status" value="1"/>
</dbReference>
<dbReference type="OrthoDB" id="1305902at2759"/>
<name>A0A834XE18_9FABA</name>
<evidence type="ECO:0000313" key="6">
    <source>
        <dbReference type="Proteomes" id="UP000634136"/>
    </source>
</evidence>
<evidence type="ECO:0000256" key="1">
    <source>
        <dbReference type="SAM" id="MobiDB-lite"/>
    </source>
</evidence>
<evidence type="ECO:0000259" key="4">
    <source>
        <dbReference type="Pfam" id="PF25597"/>
    </source>
</evidence>
<feature type="compositionally biased region" description="Low complexity" evidence="1">
    <location>
        <begin position="332"/>
        <end position="352"/>
    </location>
</feature>
<dbReference type="Pfam" id="PF25597">
    <property type="entry name" value="SH3_retrovirus"/>
    <property type="match status" value="1"/>
</dbReference>
<protein>
    <recommendedName>
        <fullName evidence="7">Retrotransposon gag domain-containing protein</fullName>
    </recommendedName>
</protein>
<reference evidence="5" key="1">
    <citation type="submission" date="2020-09" db="EMBL/GenBank/DDBJ databases">
        <title>Genome-Enabled Discovery of Anthraquinone Biosynthesis in Senna tora.</title>
        <authorList>
            <person name="Kang S.-H."/>
            <person name="Pandey R.P."/>
            <person name="Lee C.-M."/>
            <person name="Sim J.-S."/>
            <person name="Jeong J.-T."/>
            <person name="Choi B.-S."/>
            <person name="Jung M."/>
            <person name="Ginzburg D."/>
            <person name="Zhao K."/>
            <person name="Won S.Y."/>
            <person name="Oh T.-J."/>
            <person name="Yu Y."/>
            <person name="Kim N.-H."/>
            <person name="Lee O.R."/>
            <person name="Lee T.-H."/>
            <person name="Bashyal P."/>
            <person name="Kim T.-S."/>
            <person name="Lee W.-H."/>
            <person name="Kawkins C."/>
            <person name="Kim C.-K."/>
            <person name="Kim J.S."/>
            <person name="Ahn B.O."/>
            <person name="Rhee S.Y."/>
            <person name="Sohng J.K."/>
        </authorList>
    </citation>
    <scope>NUCLEOTIDE SEQUENCE</scope>
    <source>
        <tissue evidence="5">Leaf</tissue>
    </source>
</reference>
<accession>A0A834XE18</accession>
<evidence type="ECO:0000313" key="5">
    <source>
        <dbReference type="EMBL" id="KAF7842346.1"/>
    </source>
</evidence>
<dbReference type="Pfam" id="PF14223">
    <property type="entry name" value="Retrotran_gag_2"/>
    <property type="match status" value="1"/>
</dbReference>
<feature type="compositionally biased region" description="Basic and acidic residues" evidence="1">
    <location>
        <begin position="356"/>
        <end position="367"/>
    </location>
</feature>
<evidence type="ECO:0000259" key="3">
    <source>
        <dbReference type="Pfam" id="PF07727"/>
    </source>
</evidence>
<dbReference type="Proteomes" id="UP000634136">
    <property type="component" value="Unassembled WGS sequence"/>
</dbReference>
<dbReference type="InterPro" id="IPR005162">
    <property type="entry name" value="Retrotrans_gag_dom"/>
</dbReference>
<sequence length="786" mass="87291">MAASSASSSASVSSPSLTATSASKLYPLFNSSDLASALLPEGTKNPAFQEWHSSDRLLVGWLRNTMTQEISAQLLHCKTARDLWLGEKDLTCATTKSRIMGLKSELIHTRKNSMKMDECLAKMKNIADQLAITGAPLPTEDLILHTLDGLDIEYNPVVVKLADQDNLSWVSLQSQLMSYESRMEKLTRISNLNIQASANAQLYKTEPDYKSLQPFGCACYPCLKAYNVHKFQFHSQKCIYLGLAAQQKGYKCMSSTGKIYVSRHAVFDSHTFPNTTGFLNRRNTAAANEEQCIIPFVIQTGSEPCDPQASGSQRSRDGEDVLNGASNDGEMASNASGQQSRSSSKSPTVISSTGRLESRDFLNKSRDMASSQSPANRANIGQGEAQSEAANPIPLTNEPEAQHEFETIRIQNQHPMITRARDGIYKPRYPFVGNDSTFLKNFIRQLNATFALKDLGDLYYFLGIEVYRDNSAFHLCQAKYTLDILKKFDMVDCAPVMTPMFGGSPVEDHNNHILNFLEICDTFKHNDIYDDAILLKLFPFSLRDKAKIWLHSLPEGSITTSEGLAQHFLKYFPPGKTAKLRNDITFFVHFDNENLYEAWERFKDLLIRCPHHGLPKWLQVQTFYNGLSPRVRTFIDAAAGGALMSKPVDDAYTLLETMSSNNHQWHSHRNVHARLAGIQDSDIFAFLSSQIAALTKEVKSLSTQGAVKAGEDSLDCWARVWIDLMLDRGLPSRVGSSKARVSTSVGMSNLVLVTLRFWVTFEVSSSPIVGAMTSESLVGLAVPEGT</sequence>
<dbReference type="AlphaFoldDB" id="A0A834XE18"/>
<feature type="domain" description="Reverse transcriptase Ty1/copia-type" evidence="3">
    <location>
        <begin position="431"/>
        <end position="500"/>
    </location>
</feature>
<gene>
    <name evidence="5" type="ORF">G2W53_004644</name>
</gene>
<dbReference type="PANTHER" id="PTHR33223:SF11">
    <property type="entry name" value="ELEMENT PROTEIN, PUTATIVE-RELATED"/>
    <property type="match status" value="1"/>
</dbReference>
<evidence type="ECO:0000259" key="2">
    <source>
        <dbReference type="Pfam" id="PF03732"/>
    </source>
</evidence>
<keyword evidence="6" id="KW-1185">Reference proteome</keyword>
<feature type="domain" description="Retroviral polymerase SH3-like" evidence="4">
    <location>
        <begin position="217"/>
        <end position="276"/>
    </location>
</feature>
<dbReference type="Pfam" id="PF07727">
    <property type="entry name" value="RVT_2"/>
    <property type="match status" value="1"/>
</dbReference>
<feature type="domain" description="Retrotransposon gag" evidence="2">
    <location>
        <begin position="536"/>
        <end position="628"/>
    </location>
</feature>
<feature type="region of interest" description="Disordered" evidence="1">
    <location>
        <begin position="303"/>
        <end position="388"/>
    </location>
</feature>
<dbReference type="EMBL" id="JAAIUW010000002">
    <property type="protein sequence ID" value="KAF7842346.1"/>
    <property type="molecule type" value="Genomic_DNA"/>
</dbReference>
<proteinExistence type="predicted"/>
<organism evidence="5 6">
    <name type="scientific">Senna tora</name>
    <dbReference type="NCBI Taxonomy" id="362788"/>
    <lineage>
        <taxon>Eukaryota</taxon>
        <taxon>Viridiplantae</taxon>
        <taxon>Streptophyta</taxon>
        <taxon>Embryophyta</taxon>
        <taxon>Tracheophyta</taxon>
        <taxon>Spermatophyta</taxon>
        <taxon>Magnoliopsida</taxon>
        <taxon>eudicotyledons</taxon>
        <taxon>Gunneridae</taxon>
        <taxon>Pentapetalae</taxon>
        <taxon>rosids</taxon>
        <taxon>fabids</taxon>
        <taxon>Fabales</taxon>
        <taxon>Fabaceae</taxon>
        <taxon>Caesalpinioideae</taxon>
        <taxon>Cassia clade</taxon>
        <taxon>Senna</taxon>
    </lineage>
</organism>
<dbReference type="Pfam" id="PF03732">
    <property type="entry name" value="Retrotrans_gag"/>
    <property type="match status" value="1"/>
</dbReference>
<evidence type="ECO:0008006" key="7">
    <source>
        <dbReference type="Google" id="ProtNLM"/>
    </source>
</evidence>
<dbReference type="InterPro" id="IPR057670">
    <property type="entry name" value="SH3_retrovirus"/>
</dbReference>
<dbReference type="InterPro" id="IPR013103">
    <property type="entry name" value="RVT_2"/>
</dbReference>